<protein>
    <submittedName>
        <fullName evidence="1">Uncharacterized protein</fullName>
    </submittedName>
</protein>
<organism evidence="1">
    <name type="scientific">Medicago truncatula</name>
    <name type="common">Barrel medic</name>
    <name type="synonym">Medicago tribuloides</name>
    <dbReference type="NCBI Taxonomy" id="3880"/>
    <lineage>
        <taxon>Eukaryota</taxon>
        <taxon>Viridiplantae</taxon>
        <taxon>Streptophyta</taxon>
        <taxon>Embryophyta</taxon>
        <taxon>Tracheophyta</taxon>
        <taxon>Spermatophyta</taxon>
        <taxon>Magnoliopsida</taxon>
        <taxon>eudicotyledons</taxon>
        <taxon>Gunneridae</taxon>
        <taxon>Pentapetalae</taxon>
        <taxon>rosids</taxon>
        <taxon>fabids</taxon>
        <taxon>Fabales</taxon>
        <taxon>Fabaceae</taxon>
        <taxon>Papilionoideae</taxon>
        <taxon>50 kb inversion clade</taxon>
        <taxon>NPAAA clade</taxon>
        <taxon>Hologalegina</taxon>
        <taxon>IRL clade</taxon>
        <taxon>Trifolieae</taxon>
        <taxon>Medicago</taxon>
    </lineage>
</organism>
<comment type="caution">
    <text evidence="1">The sequence shown here is derived from an EMBL/GenBank/DDBJ whole genome shotgun (WGS) entry which is preliminary data.</text>
</comment>
<dbReference type="Gramene" id="rna19047">
    <property type="protein sequence ID" value="RHN70467.1"/>
    <property type="gene ID" value="gene19047"/>
</dbReference>
<gene>
    <name evidence="1" type="ORF">MtrunA17_Chr3g0135821</name>
</gene>
<evidence type="ECO:0000313" key="1">
    <source>
        <dbReference type="EMBL" id="RHN70467.1"/>
    </source>
</evidence>
<dbReference type="EMBL" id="PSQE01000003">
    <property type="protein sequence ID" value="RHN70467.1"/>
    <property type="molecule type" value="Genomic_DNA"/>
</dbReference>
<accession>A0A396J5E3</accession>
<proteinExistence type="predicted"/>
<dbReference type="Proteomes" id="UP000265566">
    <property type="component" value="Chromosome 3"/>
</dbReference>
<sequence length="47" mass="6061">MMMDWNNQERREKRLLEKRVMNKMKKSDFFFQKLKKSEKHSDFFFEI</sequence>
<name>A0A396J5E3_MEDTR</name>
<dbReference type="AlphaFoldDB" id="A0A396J5E3"/>
<reference evidence="1" key="1">
    <citation type="journal article" date="2018" name="Nat. Plants">
        <title>Whole-genome landscape of Medicago truncatula symbiotic genes.</title>
        <authorList>
            <person name="Pecrix Y."/>
            <person name="Gamas P."/>
            <person name="Carrere S."/>
        </authorList>
    </citation>
    <scope>NUCLEOTIDE SEQUENCE</scope>
    <source>
        <tissue evidence="1">Leaves</tissue>
    </source>
</reference>